<name>A0ABT2CYB2_9BURK</name>
<proteinExistence type="predicted"/>
<protein>
    <submittedName>
        <fullName evidence="1">UDP-2,4-diacetamido-2,4, 6-trideoxy-beta-L-altropyranose hydrolase</fullName>
        <ecNumber evidence="1">3.6.1.57</ecNumber>
    </submittedName>
</protein>
<evidence type="ECO:0000313" key="2">
    <source>
        <dbReference type="Proteomes" id="UP001204621"/>
    </source>
</evidence>
<reference evidence="1 2" key="1">
    <citation type="submission" date="2022-08" db="EMBL/GenBank/DDBJ databases">
        <title>Reclassification of Massilia species as members of the genera Telluria, Duganella, Pseudoduganella, Mokoshia gen. nov. and Zemynaea gen. nov. using orthogonal and non-orthogonal genome-based approaches.</title>
        <authorList>
            <person name="Bowman J.P."/>
        </authorList>
    </citation>
    <scope>NUCLEOTIDE SEQUENCE [LARGE SCALE GENOMIC DNA]</scope>
    <source>
        <strain evidence="1 2">JCM 31606</strain>
    </source>
</reference>
<gene>
    <name evidence="1" type="primary">pseG</name>
    <name evidence="1" type="ORF">NX778_08795</name>
</gene>
<accession>A0ABT2CYB2</accession>
<keyword evidence="1" id="KW-0378">Hydrolase</keyword>
<dbReference type="Proteomes" id="UP001204621">
    <property type="component" value="Unassembled WGS sequence"/>
</dbReference>
<comment type="caution">
    <text evidence="1">The sequence shown here is derived from an EMBL/GenBank/DDBJ whole genome shotgun (WGS) entry which is preliminary data.</text>
</comment>
<evidence type="ECO:0000313" key="1">
    <source>
        <dbReference type="EMBL" id="MCS0658160.1"/>
    </source>
</evidence>
<organism evidence="1 2">
    <name type="scientific">Massilia terrae</name>
    <dbReference type="NCBI Taxonomy" id="1811224"/>
    <lineage>
        <taxon>Bacteria</taxon>
        <taxon>Pseudomonadati</taxon>
        <taxon>Pseudomonadota</taxon>
        <taxon>Betaproteobacteria</taxon>
        <taxon>Burkholderiales</taxon>
        <taxon>Oxalobacteraceae</taxon>
        <taxon>Telluria group</taxon>
        <taxon>Massilia</taxon>
    </lineage>
</organism>
<dbReference type="InterPro" id="IPR020023">
    <property type="entry name" value="PseG"/>
</dbReference>
<dbReference type="EMBL" id="JANUGU010000002">
    <property type="protein sequence ID" value="MCS0658160.1"/>
    <property type="molecule type" value="Genomic_DNA"/>
</dbReference>
<dbReference type="NCBIfam" id="TIGR03590">
    <property type="entry name" value="PseG"/>
    <property type="match status" value="1"/>
</dbReference>
<keyword evidence="2" id="KW-1185">Reference proteome</keyword>
<dbReference type="Gene3D" id="3.40.50.11190">
    <property type="match status" value="1"/>
</dbReference>
<dbReference type="GO" id="GO:0016787">
    <property type="term" value="F:hydrolase activity"/>
    <property type="evidence" value="ECO:0007669"/>
    <property type="project" value="UniProtKB-KW"/>
</dbReference>
<dbReference type="RefSeq" id="WP_258811348.1">
    <property type="nucleotide sequence ID" value="NZ_JANUGU010000002.1"/>
</dbReference>
<sequence length="190" mass="20633">MRVAFRTDASFQAGIGHVMRCFSLADALREGGAECVFVCREHTGHLQNLIVGRGFQAVLVPYRAADAAQASSPAHAYWLGSDWATDAAETSLALGYGVVDWIVVDHYALDSQWERAARAWYRRVMVIDDFADRPHHCDLLLDQNPGRSALDNNSLVPAGASMLIGSEFALLGPQFGAARCASLARRVLAS</sequence>
<dbReference type="EC" id="3.6.1.57" evidence="1"/>